<dbReference type="Proteomes" id="UP001162992">
    <property type="component" value="Chromosome 14"/>
</dbReference>
<sequence length="189" mass="21810">MLAGHKNTSSASAVLKRMDHLYKPNMAARASRRPMIKSMVAADHNLDSAAPTFWKAGDPILDLDHQKNLESFLVEVASRQPLPHKFFLNLRERERERERESGQFCGSTRFITNKKHELALFHIFSPLHLKKPTPTHFAYFFLVLVQLCVQQDHLRRMATTNAREVQRSHSKCTPFPDHSVWRGVPVMVE</sequence>
<evidence type="ECO:0000313" key="1">
    <source>
        <dbReference type="EMBL" id="KAJ7531740.1"/>
    </source>
</evidence>
<name>A0ACC2BPV5_DIPCM</name>
<gene>
    <name evidence="1" type="ORF">O6H91_14G057000</name>
</gene>
<keyword evidence="2" id="KW-1185">Reference proteome</keyword>
<proteinExistence type="predicted"/>
<protein>
    <submittedName>
        <fullName evidence="1">Uncharacterized protein</fullName>
    </submittedName>
</protein>
<accession>A0ACC2BPV5</accession>
<dbReference type="EMBL" id="CM055105">
    <property type="protein sequence ID" value="KAJ7531740.1"/>
    <property type="molecule type" value="Genomic_DNA"/>
</dbReference>
<reference evidence="2" key="1">
    <citation type="journal article" date="2024" name="Proc. Natl. Acad. Sci. U.S.A.">
        <title>Extraordinary preservation of gene collinearity over three hundred million years revealed in homosporous lycophytes.</title>
        <authorList>
            <person name="Li C."/>
            <person name="Wickell D."/>
            <person name="Kuo L.Y."/>
            <person name="Chen X."/>
            <person name="Nie B."/>
            <person name="Liao X."/>
            <person name="Peng D."/>
            <person name="Ji J."/>
            <person name="Jenkins J."/>
            <person name="Williams M."/>
            <person name="Shu S."/>
            <person name="Plott C."/>
            <person name="Barry K."/>
            <person name="Rajasekar S."/>
            <person name="Grimwood J."/>
            <person name="Han X."/>
            <person name="Sun S."/>
            <person name="Hou Z."/>
            <person name="He W."/>
            <person name="Dai G."/>
            <person name="Sun C."/>
            <person name="Schmutz J."/>
            <person name="Leebens-Mack J.H."/>
            <person name="Li F.W."/>
            <person name="Wang L."/>
        </authorList>
    </citation>
    <scope>NUCLEOTIDE SEQUENCE [LARGE SCALE GENOMIC DNA]</scope>
    <source>
        <strain evidence="2">cv. PW_Plant_1</strain>
    </source>
</reference>
<organism evidence="1 2">
    <name type="scientific">Diphasiastrum complanatum</name>
    <name type="common">Issler's clubmoss</name>
    <name type="synonym">Lycopodium complanatum</name>
    <dbReference type="NCBI Taxonomy" id="34168"/>
    <lineage>
        <taxon>Eukaryota</taxon>
        <taxon>Viridiplantae</taxon>
        <taxon>Streptophyta</taxon>
        <taxon>Embryophyta</taxon>
        <taxon>Tracheophyta</taxon>
        <taxon>Lycopodiopsida</taxon>
        <taxon>Lycopodiales</taxon>
        <taxon>Lycopodiaceae</taxon>
        <taxon>Lycopodioideae</taxon>
        <taxon>Diphasiastrum</taxon>
    </lineage>
</organism>
<comment type="caution">
    <text evidence="1">The sequence shown here is derived from an EMBL/GenBank/DDBJ whole genome shotgun (WGS) entry which is preliminary data.</text>
</comment>
<evidence type="ECO:0000313" key="2">
    <source>
        <dbReference type="Proteomes" id="UP001162992"/>
    </source>
</evidence>